<protein>
    <submittedName>
        <fullName evidence="3">Uncharacterized protein</fullName>
    </submittedName>
</protein>
<evidence type="ECO:0000313" key="4">
    <source>
        <dbReference type="Proteomes" id="UP001143700"/>
    </source>
</evidence>
<comment type="caution">
    <text evidence="3">The sequence shown here is derived from an EMBL/GenBank/DDBJ whole genome shotgun (WGS) entry which is preliminary data.</text>
</comment>
<dbReference type="AlphaFoldDB" id="A0A9X3WDH4"/>
<name>A0A9X3WDH4_LACAM</name>
<proteinExistence type="predicted"/>
<gene>
    <name evidence="2" type="ORF">ODU72_01975</name>
    <name evidence="3" type="ORF">ODV15_10460</name>
</gene>
<keyword evidence="1" id="KW-1133">Transmembrane helix</keyword>
<keyword evidence="1" id="KW-0472">Membrane</keyword>
<feature type="transmembrane region" description="Helical" evidence="1">
    <location>
        <begin position="34"/>
        <end position="54"/>
    </location>
</feature>
<accession>A0A9X3WDH4</accession>
<dbReference type="EMBL" id="JAOTGU010000026">
    <property type="protein sequence ID" value="MDB6262959.1"/>
    <property type="molecule type" value="Genomic_DNA"/>
</dbReference>
<dbReference type="Proteomes" id="UP001141981">
    <property type="component" value="Unassembled WGS sequence"/>
</dbReference>
<sequence length="89" mass="10512">MALISIAVLALIVMIITCLPVTQRYFYKYLGKIGYWSLLIIFIIYLLIDIWLWLRRPYKTADFWLTFISINIAGMVAIAKTYFDIKKLK</sequence>
<reference evidence="3" key="2">
    <citation type="submission" date="2022-10" db="EMBL/GenBank/DDBJ databases">
        <authorList>
            <person name="Kostovova I."/>
            <person name="Moravkova M."/>
            <person name="Pechar R."/>
        </authorList>
    </citation>
    <scope>NUCLEOTIDE SEQUENCE</scope>
    <source>
        <strain evidence="3">M356A</strain>
        <strain evidence="2">M490A</strain>
    </source>
</reference>
<dbReference type="RefSeq" id="WP_013437253.1">
    <property type="nucleotide sequence ID" value="NZ_JAOTGQ010000003.1"/>
</dbReference>
<keyword evidence="1" id="KW-0812">Transmembrane</keyword>
<organism evidence="3 4">
    <name type="scientific">Lactobacillus amylovorus</name>
    <dbReference type="NCBI Taxonomy" id="1604"/>
    <lineage>
        <taxon>Bacteria</taxon>
        <taxon>Bacillati</taxon>
        <taxon>Bacillota</taxon>
        <taxon>Bacilli</taxon>
        <taxon>Lactobacillales</taxon>
        <taxon>Lactobacillaceae</taxon>
        <taxon>Lactobacillus</taxon>
    </lineage>
</organism>
<evidence type="ECO:0000313" key="2">
    <source>
        <dbReference type="EMBL" id="MDB6257453.1"/>
    </source>
</evidence>
<dbReference type="EMBL" id="JAOTGY010000002">
    <property type="protein sequence ID" value="MDB6257453.1"/>
    <property type="molecule type" value="Genomic_DNA"/>
</dbReference>
<evidence type="ECO:0000256" key="1">
    <source>
        <dbReference type="SAM" id="Phobius"/>
    </source>
</evidence>
<dbReference type="Proteomes" id="UP001143700">
    <property type="component" value="Unassembled WGS sequence"/>
</dbReference>
<feature type="transmembrane region" description="Helical" evidence="1">
    <location>
        <begin position="63"/>
        <end position="83"/>
    </location>
</feature>
<evidence type="ECO:0000313" key="3">
    <source>
        <dbReference type="EMBL" id="MDB6262959.1"/>
    </source>
</evidence>
<reference evidence="3" key="1">
    <citation type="journal article" date="2022" name="Microorganisms">
        <title>Antibiotic Susceptibility, Resistance Gene Determinants and Corresponding Genomic Regions in Lactobacillus amylovorus Isolates Derived from Wild Boars and Domestic Pigs.</title>
        <authorList>
            <person name="Moravkova M."/>
            <person name="Kostovova I."/>
            <person name="Kavanova K."/>
            <person name="Pechar R."/>
            <person name="Stanek S."/>
            <person name="Brychta A."/>
            <person name="Zeman M."/>
            <person name="Kubasova T."/>
        </authorList>
    </citation>
    <scope>NUCLEOTIDE SEQUENCE</scope>
    <source>
        <strain evidence="3">M356A</strain>
        <strain evidence="2">M490A</strain>
    </source>
</reference>